<keyword evidence="3" id="KW-1185">Reference proteome</keyword>
<name>A0A916SSK1_9BURK</name>
<dbReference type="Gene3D" id="3.40.50.1240">
    <property type="entry name" value="Phosphoglycerate mutase-like"/>
    <property type="match status" value="1"/>
</dbReference>
<organism evidence="2 3">
    <name type="scientific">Polaromonas eurypsychrophila</name>
    <dbReference type="NCBI Taxonomy" id="1614635"/>
    <lineage>
        <taxon>Bacteria</taxon>
        <taxon>Pseudomonadati</taxon>
        <taxon>Pseudomonadota</taxon>
        <taxon>Betaproteobacteria</taxon>
        <taxon>Burkholderiales</taxon>
        <taxon>Comamonadaceae</taxon>
        <taxon>Polaromonas</taxon>
    </lineage>
</organism>
<dbReference type="AlphaFoldDB" id="A0A916SSK1"/>
<feature type="chain" id="PRO_5036724779" evidence="1">
    <location>
        <begin position="31"/>
        <end position="195"/>
    </location>
</feature>
<reference evidence="2" key="1">
    <citation type="journal article" date="2014" name="Int. J. Syst. Evol. Microbiol.">
        <title>Complete genome sequence of Corynebacterium casei LMG S-19264T (=DSM 44701T), isolated from a smear-ripened cheese.</title>
        <authorList>
            <consortium name="US DOE Joint Genome Institute (JGI-PGF)"/>
            <person name="Walter F."/>
            <person name="Albersmeier A."/>
            <person name="Kalinowski J."/>
            <person name="Ruckert C."/>
        </authorList>
    </citation>
    <scope>NUCLEOTIDE SEQUENCE</scope>
    <source>
        <strain evidence="2">CGMCC 1.15322</strain>
    </source>
</reference>
<dbReference type="InterPro" id="IPR013078">
    <property type="entry name" value="His_Pase_superF_clade-1"/>
</dbReference>
<evidence type="ECO:0000313" key="3">
    <source>
        <dbReference type="Proteomes" id="UP000620596"/>
    </source>
</evidence>
<sequence>MNRLIPSLIPSIAPFLGAALLASAVSVASAADAWPDLNQPGAIVLFRHATAPGIGDPANFKLNDCPTQRNLDDTGRAEARKLGEQFRSRKINVGAVLSSQWCRTRDTARLAFGNEAVKDEPAFNSFFGRSSGISDAQTAQARAILVRWRGPGTLVVVTHQVNITALTGVNPTSAEGVVVRPAADGSLQVMGSVTP</sequence>
<dbReference type="InterPro" id="IPR029033">
    <property type="entry name" value="His_PPase_superfam"/>
</dbReference>
<protein>
    <submittedName>
        <fullName evidence="2">Phosphoglycerate mutase</fullName>
    </submittedName>
</protein>
<evidence type="ECO:0000313" key="2">
    <source>
        <dbReference type="EMBL" id="GGB11498.1"/>
    </source>
</evidence>
<keyword evidence="1" id="KW-0732">Signal</keyword>
<dbReference type="Pfam" id="PF00300">
    <property type="entry name" value="His_Phos_1"/>
    <property type="match status" value="1"/>
</dbReference>
<gene>
    <name evidence="2" type="ORF">GCM10011496_35520</name>
</gene>
<accession>A0A916SSK1</accession>
<reference evidence="2" key="2">
    <citation type="submission" date="2020-09" db="EMBL/GenBank/DDBJ databases">
        <authorList>
            <person name="Sun Q."/>
            <person name="Zhou Y."/>
        </authorList>
    </citation>
    <scope>NUCLEOTIDE SEQUENCE</scope>
    <source>
        <strain evidence="2">CGMCC 1.15322</strain>
    </source>
</reference>
<dbReference type="CDD" id="cd07040">
    <property type="entry name" value="HP"/>
    <property type="match status" value="1"/>
</dbReference>
<dbReference type="SUPFAM" id="SSF53254">
    <property type="entry name" value="Phosphoglycerate mutase-like"/>
    <property type="match status" value="1"/>
</dbReference>
<evidence type="ECO:0000256" key="1">
    <source>
        <dbReference type="SAM" id="SignalP"/>
    </source>
</evidence>
<feature type="signal peptide" evidence="1">
    <location>
        <begin position="1"/>
        <end position="30"/>
    </location>
</feature>
<dbReference type="Proteomes" id="UP000620596">
    <property type="component" value="Unassembled WGS sequence"/>
</dbReference>
<proteinExistence type="predicted"/>
<comment type="caution">
    <text evidence="2">The sequence shown here is derived from an EMBL/GenBank/DDBJ whole genome shotgun (WGS) entry which is preliminary data.</text>
</comment>
<dbReference type="EMBL" id="BMIG01000017">
    <property type="protein sequence ID" value="GGB11498.1"/>
    <property type="molecule type" value="Genomic_DNA"/>
</dbReference>
<dbReference type="RefSeq" id="WP_188709847.1">
    <property type="nucleotide sequence ID" value="NZ_BMIG01000017.1"/>
</dbReference>